<dbReference type="EMBL" id="JAWDIO010000002">
    <property type="protein sequence ID" value="MDU0355780.1"/>
    <property type="molecule type" value="Genomic_DNA"/>
</dbReference>
<comment type="caution">
    <text evidence="2">The sequence shown here is derived from an EMBL/GenBank/DDBJ whole genome shotgun (WGS) entry which is preliminary data.</text>
</comment>
<dbReference type="RefSeq" id="WP_316027302.1">
    <property type="nucleotide sequence ID" value="NZ_JAWDIO010000002.1"/>
</dbReference>
<accession>A0ABU3T0J1</accession>
<dbReference type="InterPro" id="IPR032750">
    <property type="entry name" value="TnsD_C"/>
</dbReference>
<dbReference type="Proteomes" id="UP001247805">
    <property type="component" value="Unassembled WGS sequence"/>
</dbReference>
<gene>
    <name evidence="2" type="ORF">RS130_19510</name>
</gene>
<protein>
    <submittedName>
        <fullName evidence="2">TnsD family Tn7-like transposition protein</fullName>
    </submittedName>
</protein>
<evidence type="ECO:0000259" key="1">
    <source>
        <dbReference type="Pfam" id="PF15978"/>
    </source>
</evidence>
<sequence length="181" mass="21398">MTIRSKLKKQSSKIARSRIQALYTKLYRADRGWLLQINEVHKAKRVYVNNRVNWRKRNLALVKTLFAIISKIDAGLSLPRATKRWLMFQLSNTPTVEKYSHKLPLTSMTLSRYAESISQYQIRRITNRHPNITRRWFLLHASGLSEERMTNIIRQFLEELNEMLTPFEFMFSALPTADLSK</sequence>
<proteinExistence type="predicted"/>
<organism evidence="2 3">
    <name type="scientific">Paraglaciecola aquimarina</name>
    <dbReference type="NCBI Taxonomy" id="1235557"/>
    <lineage>
        <taxon>Bacteria</taxon>
        <taxon>Pseudomonadati</taxon>
        <taxon>Pseudomonadota</taxon>
        <taxon>Gammaproteobacteria</taxon>
        <taxon>Alteromonadales</taxon>
        <taxon>Alteromonadaceae</taxon>
        <taxon>Paraglaciecola</taxon>
    </lineage>
</organism>
<keyword evidence="3" id="KW-1185">Reference proteome</keyword>
<reference evidence="2 3" key="1">
    <citation type="submission" date="2023-10" db="EMBL/GenBank/DDBJ databases">
        <title>Glaciecola aquimarina strain GGW-M5 nov., isolated from a coastal seawater.</title>
        <authorList>
            <person name="Bayburt H."/>
            <person name="Kim J.M."/>
            <person name="Choi B.J."/>
            <person name="Jeon C.O."/>
        </authorList>
    </citation>
    <scope>NUCLEOTIDE SEQUENCE [LARGE SCALE GENOMIC DNA]</scope>
    <source>
        <strain evidence="2 3">KCTC 32108</strain>
    </source>
</reference>
<evidence type="ECO:0000313" key="2">
    <source>
        <dbReference type="EMBL" id="MDU0355780.1"/>
    </source>
</evidence>
<dbReference type="Pfam" id="PF15978">
    <property type="entry name" value="TnsD"/>
    <property type="match status" value="1"/>
</dbReference>
<name>A0ABU3T0J1_9ALTE</name>
<evidence type="ECO:0000313" key="3">
    <source>
        <dbReference type="Proteomes" id="UP001247805"/>
    </source>
</evidence>
<feature type="domain" description="Transposon Tn7 transposition protein TnsD C-terminal" evidence="1">
    <location>
        <begin position="5"/>
        <end position="108"/>
    </location>
</feature>